<keyword evidence="2" id="KW-0472">Membrane</keyword>
<dbReference type="AlphaFoldDB" id="A0A914LZY1"/>
<feature type="region of interest" description="Disordered" evidence="1">
    <location>
        <begin position="273"/>
        <end position="300"/>
    </location>
</feature>
<feature type="compositionally biased region" description="Basic and acidic residues" evidence="1">
    <location>
        <begin position="286"/>
        <end position="300"/>
    </location>
</feature>
<evidence type="ECO:0000256" key="3">
    <source>
        <dbReference type="SAM" id="SignalP"/>
    </source>
</evidence>
<feature type="compositionally biased region" description="Acidic residues" evidence="1">
    <location>
        <begin position="176"/>
        <end position="200"/>
    </location>
</feature>
<feature type="transmembrane region" description="Helical" evidence="2">
    <location>
        <begin position="627"/>
        <end position="649"/>
    </location>
</feature>
<keyword evidence="2" id="KW-1133">Transmembrane helix</keyword>
<proteinExistence type="predicted"/>
<keyword evidence="3" id="KW-0732">Signal</keyword>
<reference evidence="5" key="1">
    <citation type="submission" date="2022-11" db="UniProtKB">
        <authorList>
            <consortium name="WormBaseParasite"/>
        </authorList>
    </citation>
    <scope>IDENTIFICATION</scope>
</reference>
<dbReference type="Proteomes" id="UP000887563">
    <property type="component" value="Unplaced"/>
</dbReference>
<feature type="chain" id="PRO_5036673272" evidence="3">
    <location>
        <begin position="23"/>
        <end position="1043"/>
    </location>
</feature>
<protein>
    <submittedName>
        <fullName evidence="5">Uncharacterized protein</fullName>
    </submittedName>
</protein>
<feature type="signal peptide" evidence="3">
    <location>
        <begin position="1"/>
        <end position="22"/>
    </location>
</feature>
<evidence type="ECO:0000313" key="5">
    <source>
        <dbReference type="WBParaSite" id="Minc3s00846g18039"/>
    </source>
</evidence>
<organism evidence="4 5">
    <name type="scientific">Meloidogyne incognita</name>
    <name type="common">Southern root-knot nematode worm</name>
    <name type="synonym">Oxyuris incognita</name>
    <dbReference type="NCBI Taxonomy" id="6306"/>
    <lineage>
        <taxon>Eukaryota</taxon>
        <taxon>Metazoa</taxon>
        <taxon>Ecdysozoa</taxon>
        <taxon>Nematoda</taxon>
        <taxon>Chromadorea</taxon>
        <taxon>Rhabditida</taxon>
        <taxon>Tylenchina</taxon>
        <taxon>Tylenchomorpha</taxon>
        <taxon>Tylenchoidea</taxon>
        <taxon>Meloidogynidae</taxon>
        <taxon>Meloidogyninae</taxon>
        <taxon>Meloidogyne</taxon>
        <taxon>Meloidogyne incognita group</taxon>
    </lineage>
</organism>
<evidence type="ECO:0000256" key="2">
    <source>
        <dbReference type="SAM" id="Phobius"/>
    </source>
</evidence>
<evidence type="ECO:0000313" key="4">
    <source>
        <dbReference type="Proteomes" id="UP000887563"/>
    </source>
</evidence>
<evidence type="ECO:0000256" key="1">
    <source>
        <dbReference type="SAM" id="MobiDB-lite"/>
    </source>
</evidence>
<sequence length="1043" mass="120840">MWQKKLFLLFLFYNCLIQTAFSARSLNGSGRKSLIIKHSSEGSAYVQKLVGKTQYFMPKVIDGDVYCKEEDFVEIKSDENLEKSKKKGCKYITSKDITVAKLLEYFYLKIDKIEGLRGELEQVEFENNKCNIGFPLPKNIFGKAFLLDTALSFSGDELEELVHGEEKMVYDKLLKEEEENDDEEDNKEEENNDEEEEEGEGDVRLSTHVLLEAIYKGSNAFTKDSFLNLEKIPEMEYKYEIKKQKKFKNTSKRISQKIHKILKNMIESVEKKIGKENDKGSQTSSQKEEPPKEEHDDFDKEMSELKKLKDGKLTIDKKLKLEIYEKKEAIEKKLIGILNGYKTVEEKKGQIGEWKKIVDDWEKDARKSFEKKIEIEKDEKGHKKLLEYKPLVFEFLKETTFGVSIKPSNKRFKNIEGEEYEELIEFFKNPQEFLNSPPEENETVNNDLSENSENKWKKKLSEKLLKFIFKEMEGIKGKRVGEEGMEVEEGEISTEYIIEVLNEEFKWLNLGFKRKVKEWFQKKEKVENNRKFGIEHFKILKKELTDIDNGIENCKIFKHSILQVLRYNDESDTIHQEFRGRMGAQILGSVYNAKELIKDFWNALLISLTGSGLISAVLDIGVWPSIILLISLTGCIPCAHAVGVILYMMTPRASETFDSLVIKRLLVSFDGGSFWPSSKAIFDENMSVAIAAGKIAAGGSIFNNLLAMEEISKSFPENAQWTSIFPAFPANLVATATSGPMVPLEFNEWRDHQRSALYKIYDQGFLPKPDRNEIVLERRISIKKRKNWRRFFSFFKTPETSPIITNKERDIAFREYIKSKIEASMDIQKTSAMAINSMGIGALISSIVLFALYFPSLFGVKIPEVLEKIIIIVVNTPTEIISFIAGTFSANKFGAELIEKWWSTDDMKNKQMVRLIIDRTIEQMKTPHEGIREIKQKEVNEIYHTKLNKLTYKYGKIVTKLMIVVYKAIIKSWNRMWGKPISESLFKKINIGKLALPFYKENEVKEDLTFNLSYLEDDLLKEIPKMPGYDEEKFSEFINEICT</sequence>
<dbReference type="WBParaSite" id="Minc3s00846g18039">
    <property type="protein sequence ID" value="Minc3s00846g18039"/>
    <property type="gene ID" value="Minc3s00846g18039"/>
</dbReference>
<accession>A0A914LZY1</accession>
<feature type="transmembrane region" description="Helical" evidence="2">
    <location>
        <begin position="834"/>
        <end position="854"/>
    </location>
</feature>
<name>A0A914LZY1_MELIC</name>
<keyword evidence="4" id="KW-1185">Reference proteome</keyword>
<keyword evidence="2" id="KW-0812">Transmembrane</keyword>
<feature type="region of interest" description="Disordered" evidence="1">
    <location>
        <begin position="175"/>
        <end position="203"/>
    </location>
</feature>